<dbReference type="Gene3D" id="3.30.1490.490">
    <property type="match status" value="1"/>
</dbReference>
<organism evidence="11 12">
    <name type="scientific">Diabrotica balteata</name>
    <name type="common">Banded cucumber beetle</name>
    <dbReference type="NCBI Taxonomy" id="107213"/>
    <lineage>
        <taxon>Eukaryota</taxon>
        <taxon>Metazoa</taxon>
        <taxon>Ecdysozoa</taxon>
        <taxon>Arthropoda</taxon>
        <taxon>Hexapoda</taxon>
        <taxon>Insecta</taxon>
        <taxon>Pterygota</taxon>
        <taxon>Neoptera</taxon>
        <taxon>Endopterygota</taxon>
        <taxon>Coleoptera</taxon>
        <taxon>Polyphaga</taxon>
        <taxon>Cucujiformia</taxon>
        <taxon>Chrysomeloidea</taxon>
        <taxon>Chrysomelidae</taxon>
        <taxon>Galerucinae</taxon>
        <taxon>Diabroticina</taxon>
        <taxon>Diabroticites</taxon>
        <taxon>Diabrotica</taxon>
    </lineage>
</organism>
<evidence type="ECO:0000259" key="9">
    <source>
        <dbReference type="Pfam" id="PF08790"/>
    </source>
</evidence>
<feature type="compositionally biased region" description="Polar residues" evidence="8">
    <location>
        <begin position="195"/>
        <end position="204"/>
    </location>
</feature>
<accession>A0A9N9T1G4</accession>
<dbReference type="InterPro" id="IPR036236">
    <property type="entry name" value="Znf_C2H2_sf"/>
</dbReference>
<dbReference type="SUPFAM" id="SSF57667">
    <property type="entry name" value="beta-beta-alpha zinc fingers"/>
    <property type="match status" value="2"/>
</dbReference>
<feature type="compositionally biased region" description="Basic and acidic residues" evidence="8">
    <location>
        <begin position="158"/>
        <end position="184"/>
    </location>
</feature>
<protein>
    <recommendedName>
        <fullName evidence="13">Cell growth-regulating nucleolar protein</fullName>
    </recommendedName>
</protein>
<reference evidence="11" key="1">
    <citation type="submission" date="2022-01" db="EMBL/GenBank/DDBJ databases">
        <authorList>
            <person name="King R."/>
        </authorList>
    </citation>
    <scope>NUCLEOTIDE SEQUENCE</scope>
</reference>
<dbReference type="GO" id="GO:0003677">
    <property type="term" value="F:DNA binding"/>
    <property type="evidence" value="ECO:0007669"/>
    <property type="project" value="InterPro"/>
</dbReference>
<dbReference type="InterPro" id="IPR058719">
    <property type="entry name" value="WHD_LYAR"/>
</dbReference>
<dbReference type="FunFam" id="3.30.1490.490:FF:000001">
    <property type="entry name" value="cell growth-regulating nucleolar protein-like"/>
    <property type="match status" value="1"/>
</dbReference>
<evidence type="ECO:0000256" key="3">
    <source>
        <dbReference type="ARBA" id="ARBA00022737"/>
    </source>
</evidence>
<gene>
    <name evidence="11" type="ORF">DIABBA_LOCUS7091</name>
</gene>
<evidence type="ECO:0000259" key="10">
    <source>
        <dbReference type="Pfam" id="PF25879"/>
    </source>
</evidence>
<feature type="domain" description="Zinc finger C2H2 LYAR-type" evidence="9">
    <location>
        <begin position="31"/>
        <end position="58"/>
    </location>
</feature>
<evidence type="ECO:0000313" key="11">
    <source>
        <dbReference type="EMBL" id="CAG9833709.1"/>
    </source>
</evidence>
<keyword evidence="12" id="KW-1185">Reference proteome</keyword>
<evidence type="ECO:0000256" key="5">
    <source>
        <dbReference type="ARBA" id="ARBA00022833"/>
    </source>
</evidence>
<dbReference type="PROSITE" id="PS51804">
    <property type="entry name" value="ZF_C2HC_LYAR"/>
    <property type="match status" value="2"/>
</dbReference>
<dbReference type="Pfam" id="PF08790">
    <property type="entry name" value="zf-LYAR"/>
    <property type="match status" value="1"/>
</dbReference>
<dbReference type="GO" id="GO:0008270">
    <property type="term" value="F:zinc ion binding"/>
    <property type="evidence" value="ECO:0007669"/>
    <property type="project" value="UniProtKB-KW"/>
</dbReference>
<evidence type="ECO:0000256" key="7">
    <source>
        <dbReference type="PROSITE-ProRule" id="PRU01145"/>
    </source>
</evidence>
<keyword evidence="6" id="KW-0539">Nucleus</keyword>
<dbReference type="PANTHER" id="PTHR13100">
    <property type="entry name" value="CELL GROWTH-REGULATING NUCLEOLAR PROTEIN LYAR"/>
    <property type="match status" value="1"/>
</dbReference>
<dbReference type="GO" id="GO:0005730">
    <property type="term" value="C:nucleolus"/>
    <property type="evidence" value="ECO:0007669"/>
    <property type="project" value="TreeGrafter"/>
</dbReference>
<evidence type="ECO:0000256" key="1">
    <source>
        <dbReference type="ARBA" id="ARBA00004123"/>
    </source>
</evidence>
<sequence length="369" mass="42519">MVVFTCNHCGESLRKPTVEKHYNFCRSAKNLTCVDCFKDFRGEEYVTHTKCITEEERYSRKGSIPNGIVKKGELKQESWVDMIKSILEQSNLKPSNRSLLNTICNYSNIPRKKPKFMNFIKSSSGGRVNMREVEEVWNIIESYKAKKATKQNNTQTSEDIKPENEVTKRKVCEDIANENSEHEVPKKKKKKEKLSNNAENGDFNTNREDGEPKKKKKKETSLAHVENGDSNENTEHEGTKKKKKKEAAITHVENGDSNENTEHEGEKKKNKKNKLSIQVENDNTAQENLHVEEETGNENFNYTNKILNILAKKRTITLQKLQKKVINAYLKHSGESEVSPKIIKKFNKKLKKIENIEITDDEVSLKENS</sequence>
<feature type="region of interest" description="Disordered" evidence="8">
    <location>
        <begin position="146"/>
        <end position="275"/>
    </location>
</feature>
<evidence type="ECO:0000313" key="12">
    <source>
        <dbReference type="Proteomes" id="UP001153709"/>
    </source>
</evidence>
<feature type="domain" description="Cell growth-regulating nucleolar protein-like winged helix" evidence="10">
    <location>
        <begin position="299"/>
        <end position="367"/>
    </location>
</feature>
<evidence type="ECO:0000256" key="4">
    <source>
        <dbReference type="ARBA" id="ARBA00022771"/>
    </source>
</evidence>
<evidence type="ECO:0008006" key="13">
    <source>
        <dbReference type="Google" id="ProtNLM"/>
    </source>
</evidence>
<dbReference type="GO" id="GO:0006364">
    <property type="term" value="P:rRNA processing"/>
    <property type="evidence" value="ECO:0007669"/>
    <property type="project" value="TreeGrafter"/>
</dbReference>
<dbReference type="AlphaFoldDB" id="A0A9N9T1G4"/>
<keyword evidence="4 7" id="KW-0863">Zinc-finger</keyword>
<evidence type="ECO:0000256" key="2">
    <source>
        <dbReference type="ARBA" id="ARBA00022723"/>
    </source>
</evidence>
<dbReference type="InterPro" id="IPR014898">
    <property type="entry name" value="Znf_C2H2_LYAR"/>
</dbReference>
<dbReference type="EMBL" id="OU898279">
    <property type="protein sequence ID" value="CAG9833709.1"/>
    <property type="molecule type" value="Genomic_DNA"/>
</dbReference>
<keyword evidence="2" id="KW-0479">Metal-binding</keyword>
<proteinExistence type="predicted"/>
<evidence type="ECO:0000256" key="8">
    <source>
        <dbReference type="SAM" id="MobiDB-lite"/>
    </source>
</evidence>
<evidence type="ECO:0000256" key="6">
    <source>
        <dbReference type="ARBA" id="ARBA00023242"/>
    </source>
</evidence>
<dbReference type="Proteomes" id="UP001153709">
    <property type="component" value="Chromosome 4"/>
</dbReference>
<dbReference type="InterPro" id="IPR039999">
    <property type="entry name" value="LYAR"/>
</dbReference>
<keyword evidence="5" id="KW-0862">Zinc</keyword>
<comment type="subcellular location">
    <subcellularLocation>
        <location evidence="1">Nucleus</location>
    </subcellularLocation>
</comment>
<dbReference type="GO" id="GO:0000122">
    <property type="term" value="P:negative regulation of transcription by RNA polymerase II"/>
    <property type="evidence" value="ECO:0007669"/>
    <property type="project" value="TreeGrafter"/>
</dbReference>
<keyword evidence="3" id="KW-0677">Repeat</keyword>
<dbReference type="OrthoDB" id="21474at2759"/>
<dbReference type="PANTHER" id="PTHR13100:SF10">
    <property type="entry name" value="CELL GROWTH-REGULATING NUCLEOLAR PROTEIN"/>
    <property type="match status" value="1"/>
</dbReference>
<name>A0A9N9T1G4_DIABA</name>
<dbReference type="Pfam" id="PF25879">
    <property type="entry name" value="WHD_LYAR"/>
    <property type="match status" value="1"/>
</dbReference>